<dbReference type="AlphaFoldDB" id="A0A1F5EHC8"/>
<dbReference type="GO" id="GO:0006487">
    <property type="term" value="P:protein N-linked glycosylation"/>
    <property type="evidence" value="ECO:0007669"/>
    <property type="project" value="TreeGrafter"/>
</dbReference>
<dbReference type="InterPro" id="IPR029044">
    <property type="entry name" value="Nucleotide-diphossugar_trans"/>
</dbReference>
<dbReference type="PANTHER" id="PTHR10859">
    <property type="entry name" value="GLYCOSYL TRANSFERASE"/>
    <property type="match status" value="1"/>
</dbReference>
<dbReference type="Proteomes" id="UP000176451">
    <property type="component" value="Unassembled WGS sequence"/>
</dbReference>
<gene>
    <name evidence="2" type="ORF">A3F08_00410</name>
</gene>
<name>A0A1F5EHC8_9BACT</name>
<protein>
    <recommendedName>
        <fullName evidence="1">Glycosyltransferase 2-like domain-containing protein</fullName>
    </recommendedName>
</protein>
<accession>A0A1F5EHC8</accession>
<dbReference type="EMBL" id="MEZV01000026">
    <property type="protein sequence ID" value="OGD66827.1"/>
    <property type="molecule type" value="Genomic_DNA"/>
</dbReference>
<sequence length="246" mass="28611">MLSIIIPAYNEEKNICATVSKLLKDMEKIERDFEIIVVSDGSNDNTCNRAKSLKNQHLKVFEYQPNKGKGYALTYGVKKSNGEIVTFLDAGGDFDTQHIDKFIKLMEVFDADIVIGSKRHPASKINYPAKRRFYSYLYHVMIRILFNLNIKDTQTGLKVFKREVLEKILPRALVKQYAFDLELLVIAKCLGYNRIFEAPVNMSFNFNGTGINSKTIFYMLKDTMAIFYRRYILKYYNKPHILVNKR</sequence>
<dbReference type="STRING" id="1797469.A3F08_00410"/>
<organism evidence="2 3">
    <name type="scientific">Candidatus Berkelbacteria bacterium RIFCSPHIGHO2_12_FULL_36_9</name>
    <dbReference type="NCBI Taxonomy" id="1797469"/>
    <lineage>
        <taxon>Bacteria</taxon>
        <taxon>Candidatus Berkelbacteria</taxon>
    </lineage>
</organism>
<proteinExistence type="predicted"/>
<evidence type="ECO:0000313" key="3">
    <source>
        <dbReference type="Proteomes" id="UP000176451"/>
    </source>
</evidence>
<dbReference type="Gene3D" id="3.90.550.10">
    <property type="entry name" value="Spore Coat Polysaccharide Biosynthesis Protein SpsA, Chain A"/>
    <property type="match status" value="1"/>
</dbReference>
<dbReference type="PANTHER" id="PTHR10859:SF91">
    <property type="entry name" value="DOLICHYL-PHOSPHATE BETA-GLUCOSYLTRANSFERASE"/>
    <property type="match status" value="1"/>
</dbReference>
<dbReference type="SUPFAM" id="SSF53448">
    <property type="entry name" value="Nucleotide-diphospho-sugar transferases"/>
    <property type="match status" value="1"/>
</dbReference>
<comment type="caution">
    <text evidence="2">The sequence shown here is derived from an EMBL/GenBank/DDBJ whole genome shotgun (WGS) entry which is preliminary data.</text>
</comment>
<feature type="domain" description="Glycosyltransferase 2-like" evidence="1">
    <location>
        <begin position="3"/>
        <end position="168"/>
    </location>
</feature>
<evidence type="ECO:0000259" key="1">
    <source>
        <dbReference type="Pfam" id="PF00535"/>
    </source>
</evidence>
<evidence type="ECO:0000313" key="2">
    <source>
        <dbReference type="EMBL" id="OGD66827.1"/>
    </source>
</evidence>
<dbReference type="InterPro" id="IPR001173">
    <property type="entry name" value="Glyco_trans_2-like"/>
</dbReference>
<reference evidence="2 3" key="1">
    <citation type="journal article" date="2016" name="Nat. Commun.">
        <title>Thousands of microbial genomes shed light on interconnected biogeochemical processes in an aquifer system.</title>
        <authorList>
            <person name="Anantharaman K."/>
            <person name="Brown C.T."/>
            <person name="Hug L.A."/>
            <person name="Sharon I."/>
            <person name="Castelle C.J."/>
            <person name="Probst A.J."/>
            <person name="Thomas B.C."/>
            <person name="Singh A."/>
            <person name="Wilkins M.J."/>
            <person name="Karaoz U."/>
            <person name="Brodie E.L."/>
            <person name="Williams K.H."/>
            <person name="Hubbard S.S."/>
            <person name="Banfield J.F."/>
        </authorList>
    </citation>
    <scope>NUCLEOTIDE SEQUENCE [LARGE SCALE GENOMIC DNA]</scope>
</reference>
<dbReference type="Pfam" id="PF00535">
    <property type="entry name" value="Glycos_transf_2"/>
    <property type="match status" value="1"/>
</dbReference>